<evidence type="ECO:0000259" key="7">
    <source>
        <dbReference type="PROSITE" id="PS50850"/>
    </source>
</evidence>
<evidence type="ECO:0000256" key="3">
    <source>
        <dbReference type="ARBA" id="ARBA00022692"/>
    </source>
</evidence>
<feature type="transmembrane region" description="Helical" evidence="6">
    <location>
        <begin position="297"/>
        <end position="315"/>
    </location>
</feature>
<feature type="transmembrane region" description="Helical" evidence="6">
    <location>
        <begin position="384"/>
        <end position="401"/>
    </location>
</feature>
<accession>A0A2S9QRH2</accession>
<keyword evidence="3 6" id="KW-0812">Transmembrane</keyword>
<feature type="domain" description="Major facilitator superfamily (MFS) profile" evidence="7">
    <location>
        <begin position="15"/>
        <end position="415"/>
    </location>
</feature>
<gene>
    <name evidence="8" type="ORF">B4915_03860</name>
</gene>
<keyword evidence="5 6" id="KW-0472">Membrane</keyword>
<protein>
    <recommendedName>
        <fullName evidence="7">Major facilitator superfamily (MFS) profile domain-containing protein</fullName>
    </recommendedName>
</protein>
<dbReference type="GO" id="GO:0022857">
    <property type="term" value="F:transmembrane transporter activity"/>
    <property type="evidence" value="ECO:0007669"/>
    <property type="project" value="InterPro"/>
</dbReference>
<dbReference type="PANTHER" id="PTHR43124:SF3">
    <property type="entry name" value="CHLORAMPHENICOL EFFLUX PUMP RV0191"/>
    <property type="match status" value="1"/>
</dbReference>
<keyword evidence="4 6" id="KW-1133">Transmembrane helix</keyword>
<evidence type="ECO:0000256" key="1">
    <source>
        <dbReference type="ARBA" id="ARBA00004651"/>
    </source>
</evidence>
<feature type="transmembrane region" description="Helical" evidence="6">
    <location>
        <begin position="55"/>
        <end position="75"/>
    </location>
</feature>
<keyword evidence="9" id="KW-1185">Reference proteome</keyword>
<feature type="transmembrane region" description="Helical" evidence="6">
    <location>
        <begin position="82"/>
        <end position="99"/>
    </location>
</feature>
<dbReference type="Pfam" id="PF07690">
    <property type="entry name" value="MFS_1"/>
    <property type="match status" value="1"/>
</dbReference>
<evidence type="ECO:0000256" key="6">
    <source>
        <dbReference type="SAM" id="Phobius"/>
    </source>
</evidence>
<feature type="transmembrane region" description="Helical" evidence="6">
    <location>
        <begin position="169"/>
        <end position="186"/>
    </location>
</feature>
<keyword evidence="2" id="KW-1003">Cell membrane</keyword>
<feature type="transmembrane region" description="Helical" evidence="6">
    <location>
        <begin position="357"/>
        <end position="378"/>
    </location>
</feature>
<feature type="transmembrane region" description="Helical" evidence="6">
    <location>
        <begin position="271"/>
        <end position="290"/>
    </location>
</feature>
<dbReference type="EMBL" id="MWZD01000013">
    <property type="protein sequence ID" value="PRI12197.1"/>
    <property type="molecule type" value="Genomic_DNA"/>
</dbReference>
<dbReference type="GO" id="GO:0005886">
    <property type="term" value="C:plasma membrane"/>
    <property type="evidence" value="ECO:0007669"/>
    <property type="project" value="UniProtKB-SubCell"/>
</dbReference>
<feature type="transmembrane region" description="Helical" evidence="6">
    <location>
        <begin position="236"/>
        <end position="259"/>
    </location>
</feature>
<dbReference type="OrthoDB" id="2957247at2"/>
<name>A0A2S9QRH2_9MICO</name>
<evidence type="ECO:0000256" key="4">
    <source>
        <dbReference type="ARBA" id="ARBA00022989"/>
    </source>
</evidence>
<dbReference type="AlphaFoldDB" id="A0A2S9QRH2"/>
<dbReference type="InterPro" id="IPR036259">
    <property type="entry name" value="MFS_trans_sf"/>
</dbReference>
<dbReference type="PROSITE" id="PS50850">
    <property type="entry name" value="MFS"/>
    <property type="match status" value="1"/>
</dbReference>
<dbReference type="InterPro" id="IPR050189">
    <property type="entry name" value="MFS_Efflux_Transporters"/>
</dbReference>
<evidence type="ECO:0000313" key="9">
    <source>
        <dbReference type="Proteomes" id="UP000238650"/>
    </source>
</evidence>
<dbReference type="PANTHER" id="PTHR43124">
    <property type="entry name" value="PURINE EFFLUX PUMP PBUE"/>
    <property type="match status" value="1"/>
</dbReference>
<feature type="transmembrane region" description="Helical" evidence="6">
    <location>
        <begin position="105"/>
        <end position="122"/>
    </location>
</feature>
<organism evidence="8 9">
    <name type="scientific">Leucobacter massiliensis</name>
    <dbReference type="NCBI Taxonomy" id="1686285"/>
    <lineage>
        <taxon>Bacteria</taxon>
        <taxon>Bacillati</taxon>
        <taxon>Actinomycetota</taxon>
        <taxon>Actinomycetes</taxon>
        <taxon>Micrococcales</taxon>
        <taxon>Microbacteriaceae</taxon>
        <taxon>Leucobacter</taxon>
    </lineage>
</organism>
<dbReference type="RefSeq" id="WP_105804507.1">
    <property type="nucleotide sequence ID" value="NZ_MWZD01000013.1"/>
</dbReference>
<dbReference type="Gene3D" id="1.20.1250.20">
    <property type="entry name" value="MFS general substrate transporter like domains"/>
    <property type="match status" value="1"/>
</dbReference>
<feature type="transmembrane region" description="Helical" evidence="6">
    <location>
        <begin position="12"/>
        <end position="35"/>
    </location>
</feature>
<dbReference type="Proteomes" id="UP000238650">
    <property type="component" value="Unassembled WGS sequence"/>
</dbReference>
<comment type="subcellular location">
    <subcellularLocation>
        <location evidence="1">Cell membrane</location>
        <topology evidence="1">Multi-pass membrane protein</topology>
    </subcellularLocation>
</comment>
<evidence type="ECO:0000313" key="8">
    <source>
        <dbReference type="EMBL" id="PRI12197.1"/>
    </source>
</evidence>
<comment type="caution">
    <text evidence="8">The sequence shown here is derived from an EMBL/GenBank/DDBJ whole genome shotgun (WGS) entry which is preliminary data.</text>
</comment>
<reference evidence="8 9" key="1">
    <citation type="journal article" date="2017" name="New Microbes New Infect">
        <title>Genome sequence of 'Leucobacter massiliensis' sp. nov. isolated from human pharynx after travel to the 2014 Hajj.</title>
        <authorList>
            <person name="Leangapichart T."/>
            <person name="Gautret P."/>
            <person name="Nguyen T.T."/>
            <person name="Armstrong N."/>
            <person name="Rolain J.M."/>
        </authorList>
    </citation>
    <scope>NUCLEOTIDE SEQUENCE [LARGE SCALE GENOMIC DNA]</scope>
    <source>
        <strain evidence="8 9">122RC15</strain>
    </source>
</reference>
<evidence type="ECO:0000256" key="5">
    <source>
        <dbReference type="ARBA" id="ARBA00023136"/>
    </source>
</evidence>
<proteinExistence type="predicted"/>
<feature type="transmembrane region" description="Helical" evidence="6">
    <location>
        <begin position="143"/>
        <end position="163"/>
    </location>
</feature>
<dbReference type="InterPro" id="IPR011701">
    <property type="entry name" value="MFS"/>
</dbReference>
<feature type="transmembrane region" description="Helical" evidence="6">
    <location>
        <begin position="321"/>
        <end position="345"/>
    </location>
</feature>
<dbReference type="SUPFAM" id="SSF103473">
    <property type="entry name" value="MFS general substrate transporter"/>
    <property type="match status" value="1"/>
</dbReference>
<evidence type="ECO:0000256" key="2">
    <source>
        <dbReference type="ARBA" id="ARBA00022475"/>
    </source>
</evidence>
<dbReference type="InterPro" id="IPR020846">
    <property type="entry name" value="MFS_dom"/>
</dbReference>
<sequence length="415" mass="41259">MLLTRTAHAPPSPLALTASGIALIAASYGFARFAYGLFMPAFQDEFALDAGAGGAIAAGSYLSYCLAVLAAGALTRSWGSRAVAVAAGVTAACATLTVALAPHPLVLAVGAVVGGASTGIASPPLAEAAARAVNPDRRDSVQTAINSGTGLGVALAGPIAVALADHWRLAWALFSAVCVLVTWWVARTLPPRDADAAPAVDVADSLVDAGRPEQPAATSPARRAAPEEAVAGRLRLLLAAGAAGIASAAVWTFGLTLLTEEGRIEESLAQTSWLVLGVCGVIGAGAGLLVRIAGLTRAWVAVCAALAIATGGMAARPGDPLTAFAASAVFGAAYIALTGLLLVWATRLTPERVARGVSLAFLALAVGQACGSSLWGLVGERLGLVPAFACAAGAAAAAALIRPARRRRGAQAAGE</sequence>